<evidence type="ECO:0000313" key="1">
    <source>
        <dbReference type="EMBL" id="GIY34390.1"/>
    </source>
</evidence>
<comment type="caution">
    <text evidence="1">The sequence shown here is derived from an EMBL/GenBank/DDBJ whole genome shotgun (WGS) entry which is preliminary data.</text>
</comment>
<protein>
    <submittedName>
        <fullName evidence="1">Uncharacterized protein</fullName>
    </submittedName>
</protein>
<accession>A0AAV4SKT5</accession>
<name>A0AAV4SKT5_9ARAC</name>
<dbReference type="EMBL" id="BPLQ01008057">
    <property type="protein sequence ID" value="GIY34390.1"/>
    <property type="molecule type" value="Genomic_DNA"/>
</dbReference>
<dbReference type="Proteomes" id="UP001054837">
    <property type="component" value="Unassembled WGS sequence"/>
</dbReference>
<keyword evidence="2" id="KW-1185">Reference proteome</keyword>
<evidence type="ECO:0000313" key="2">
    <source>
        <dbReference type="Proteomes" id="UP001054837"/>
    </source>
</evidence>
<sequence length="111" mass="12983">MGGTVYILPIKKKILHFFLKIVYLHEGVEGREGEVDPPPPKTRETFEFLASQLYREEMDDFHATKSELEFPEKRRVAFLPSFLFFYFLGVRLFPESPLLSWICQTLKGALL</sequence>
<reference evidence="1 2" key="1">
    <citation type="submission" date="2021-06" db="EMBL/GenBank/DDBJ databases">
        <title>Caerostris darwini draft genome.</title>
        <authorList>
            <person name="Kono N."/>
            <person name="Arakawa K."/>
        </authorList>
    </citation>
    <scope>NUCLEOTIDE SEQUENCE [LARGE SCALE GENOMIC DNA]</scope>
</reference>
<gene>
    <name evidence="1" type="ORF">CDAR_35451</name>
</gene>
<dbReference type="AlphaFoldDB" id="A0AAV4SKT5"/>
<organism evidence="1 2">
    <name type="scientific">Caerostris darwini</name>
    <dbReference type="NCBI Taxonomy" id="1538125"/>
    <lineage>
        <taxon>Eukaryota</taxon>
        <taxon>Metazoa</taxon>
        <taxon>Ecdysozoa</taxon>
        <taxon>Arthropoda</taxon>
        <taxon>Chelicerata</taxon>
        <taxon>Arachnida</taxon>
        <taxon>Araneae</taxon>
        <taxon>Araneomorphae</taxon>
        <taxon>Entelegynae</taxon>
        <taxon>Araneoidea</taxon>
        <taxon>Araneidae</taxon>
        <taxon>Caerostris</taxon>
    </lineage>
</organism>
<proteinExistence type="predicted"/>